<protein>
    <submittedName>
        <fullName evidence="1">Uncharacterized protein</fullName>
    </submittedName>
</protein>
<dbReference type="Proteomes" id="UP000005365">
    <property type="component" value="Unassembled WGS sequence"/>
</dbReference>
<evidence type="ECO:0000313" key="2">
    <source>
        <dbReference type="Proteomes" id="UP000005365"/>
    </source>
</evidence>
<dbReference type="AlphaFoldDB" id="C6M775"/>
<dbReference type="EMBL" id="ACKO02000015">
    <property type="protein sequence ID" value="EET43798.1"/>
    <property type="molecule type" value="Genomic_DNA"/>
</dbReference>
<organism evidence="1 2">
    <name type="scientific">Neisseria sicca ATCC 29256</name>
    <dbReference type="NCBI Taxonomy" id="547045"/>
    <lineage>
        <taxon>Bacteria</taxon>
        <taxon>Pseudomonadati</taxon>
        <taxon>Pseudomonadota</taxon>
        <taxon>Betaproteobacteria</taxon>
        <taxon>Neisseriales</taxon>
        <taxon>Neisseriaceae</taxon>
        <taxon>Neisseria</taxon>
    </lineage>
</organism>
<proteinExistence type="predicted"/>
<accession>C6M775</accession>
<keyword evidence="2" id="KW-1185">Reference proteome</keyword>
<comment type="caution">
    <text evidence="1">The sequence shown here is derived from an EMBL/GenBank/DDBJ whole genome shotgun (WGS) entry which is preliminary data.</text>
</comment>
<gene>
    <name evidence="1" type="ORF">NEISICOT_02382</name>
</gene>
<name>C6M775_NEISI</name>
<reference evidence="1" key="1">
    <citation type="submission" date="2009-07" db="EMBL/GenBank/DDBJ databases">
        <authorList>
            <person name="Weinstock G."/>
            <person name="Sodergren E."/>
            <person name="Clifton S."/>
            <person name="Fulton L."/>
            <person name="Fulton B."/>
            <person name="Courtney L."/>
            <person name="Fronick C."/>
            <person name="Harrison M."/>
            <person name="Strong C."/>
            <person name="Farmer C."/>
            <person name="Delahaunty K."/>
            <person name="Markovic C."/>
            <person name="Hall O."/>
            <person name="Minx P."/>
            <person name="Tomlinson C."/>
            <person name="Mitreva M."/>
            <person name="Nelson J."/>
            <person name="Hou S."/>
            <person name="Wollam A."/>
            <person name="Pepin K.H."/>
            <person name="Johnson M."/>
            <person name="Bhonagiri V."/>
            <person name="Nash W.E."/>
            <person name="Warren W."/>
            <person name="Chinwalla A."/>
            <person name="Mardis E.R."/>
            <person name="Wilson R.K."/>
        </authorList>
    </citation>
    <scope>NUCLEOTIDE SEQUENCE [LARGE SCALE GENOMIC DNA]</scope>
    <source>
        <strain evidence="1">ATCC 29256</strain>
    </source>
</reference>
<sequence>MNYNNKLSEIINFIIILDEPKRKPTCARSGLGFGYMFKDG</sequence>
<evidence type="ECO:0000313" key="1">
    <source>
        <dbReference type="EMBL" id="EET43798.1"/>
    </source>
</evidence>